<feature type="domain" description="Glucose-methanol-choline oxidoreductase N-terminal" evidence="7">
    <location>
        <begin position="255"/>
        <end position="325"/>
    </location>
</feature>
<dbReference type="PANTHER" id="PTHR42784:SF1">
    <property type="entry name" value="PYRANOSE 2-OXIDASE"/>
    <property type="match status" value="1"/>
</dbReference>
<evidence type="ECO:0000256" key="4">
    <source>
        <dbReference type="ARBA" id="ARBA00022827"/>
    </source>
</evidence>
<dbReference type="SUPFAM" id="SSF51905">
    <property type="entry name" value="FAD/NAD(P)-binding domain"/>
    <property type="match status" value="1"/>
</dbReference>
<comment type="similarity">
    <text evidence="2">Belongs to the GMC oxidoreductase family.</text>
</comment>
<feature type="compositionally biased region" description="Gly residues" evidence="6">
    <location>
        <begin position="186"/>
        <end position="198"/>
    </location>
</feature>
<dbReference type="RefSeq" id="WP_381185639.1">
    <property type="nucleotide sequence ID" value="NZ_JBHSFK010000053.1"/>
</dbReference>
<keyword evidence="3" id="KW-0285">Flavoprotein</keyword>
<evidence type="ECO:0000259" key="8">
    <source>
        <dbReference type="Pfam" id="PF05199"/>
    </source>
</evidence>
<dbReference type="Pfam" id="PF00732">
    <property type="entry name" value="GMC_oxred_N"/>
    <property type="match status" value="1"/>
</dbReference>
<keyword evidence="5" id="KW-0560">Oxidoreductase</keyword>
<name>A0ABV9B812_9ACTN</name>
<dbReference type="SUPFAM" id="SSF54373">
    <property type="entry name" value="FAD-linked reductases, C-terminal domain"/>
    <property type="match status" value="1"/>
</dbReference>
<feature type="domain" description="Glucose-methanol-choline oxidoreductase C-terminal" evidence="8">
    <location>
        <begin position="414"/>
        <end position="521"/>
    </location>
</feature>
<evidence type="ECO:0000259" key="7">
    <source>
        <dbReference type="Pfam" id="PF00732"/>
    </source>
</evidence>
<accession>A0ABV9B812</accession>
<evidence type="ECO:0000313" key="9">
    <source>
        <dbReference type="EMBL" id="MFC4507267.1"/>
    </source>
</evidence>
<reference evidence="10" key="1">
    <citation type="journal article" date="2019" name="Int. J. Syst. Evol. Microbiol.">
        <title>The Global Catalogue of Microorganisms (GCM) 10K type strain sequencing project: providing services to taxonomists for standard genome sequencing and annotation.</title>
        <authorList>
            <consortium name="The Broad Institute Genomics Platform"/>
            <consortium name="The Broad Institute Genome Sequencing Center for Infectious Disease"/>
            <person name="Wu L."/>
            <person name="Ma J."/>
        </authorList>
    </citation>
    <scope>NUCLEOTIDE SEQUENCE [LARGE SCALE GENOMIC DNA]</scope>
    <source>
        <strain evidence="10">CGMCC 4.7177</strain>
    </source>
</reference>
<dbReference type="InterPro" id="IPR051473">
    <property type="entry name" value="P2Ox-like"/>
</dbReference>
<sequence>MTHTPRTDVLVVGSGIMGAVVARLLREGDPGLRITMADGGTAIGPAAGLHLHDLDDPELWARHNEQVATGIQGMYTGAEVVREAPGRLAELPPGMFHALAFGEDTEAMPRAALAWNAGGMGVHWTAATPWPAGEEVFDFGDPAGWSADLDTAHRLLGVAPAAIGPTGVGHLVLDVLRGRYADPGRGLAGPGPSGGGPGTPGPGPDTTSPANTRPAPGDRRPQPMPMAVTVTPSGPMPRTAPGTILPALATGGDPGFTLLTGTLVTELLHTGGRITGARLRRVADGTEYELHADTVVVCADALRTPQLLYASGIRPPALGRHLNEHAFVTARVLLDLDRFGLTLDDLPLPRPGEFSTDSLWLPHNGPAQPFHGQIMNRTYVDEGGRPLAHSVGVSLYVPVESRPENRLVFSPTESDLAGLPRIGVEFGYSAADRALIGRALDEVRSLAEEFGPFDPVTERALLPPGSSLHLTGTVRAGAADDGTSVCDPDGRVWGYDNLYLAGNGVIPTPMAANVTLTGAVTAVRAARAVTARNTVLSRPY</sequence>
<evidence type="ECO:0000256" key="5">
    <source>
        <dbReference type="ARBA" id="ARBA00023002"/>
    </source>
</evidence>
<feature type="region of interest" description="Disordered" evidence="6">
    <location>
        <begin position="183"/>
        <end position="226"/>
    </location>
</feature>
<keyword evidence="4" id="KW-0274">FAD</keyword>
<organism evidence="9 10">
    <name type="scientific">Streptomyces vulcanius</name>
    <dbReference type="NCBI Taxonomy" id="1441876"/>
    <lineage>
        <taxon>Bacteria</taxon>
        <taxon>Bacillati</taxon>
        <taxon>Actinomycetota</taxon>
        <taxon>Actinomycetes</taxon>
        <taxon>Kitasatosporales</taxon>
        <taxon>Streptomycetaceae</taxon>
        <taxon>Streptomyces</taxon>
    </lineage>
</organism>
<dbReference type="PANTHER" id="PTHR42784">
    <property type="entry name" value="PYRANOSE 2-OXIDASE"/>
    <property type="match status" value="1"/>
</dbReference>
<proteinExistence type="inferred from homology"/>
<evidence type="ECO:0000313" key="10">
    <source>
        <dbReference type="Proteomes" id="UP001595839"/>
    </source>
</evidence>
<dbReference type="Proteomes" id="UP001595839">
    <property type="component" value="Unassembled WGS sequence"/>
</dbReference>
<dbReference type="InterPro" id="IPR007867">
    <property type="entry name" value="GMC_OxRtase_C"/>
</dbReference>
<dbReference type="InterPro" id="IPR000172">
    <property type="entry name" value="GMC_OxRdtase_N"/>
</dbReference>
<dbReference type="EMBL" id="JBHSFK010000053">
    <property type="protein sequence ID" value="MFC4507267.1"/>
    <property type="molecule type" value="Genomic_DNA"/>
</dbReference>
<dbReference type="Pfam" id="PF05199">
    <property type="entry name" value="GMC_oxred_C"/>
    <property type="match status" value="1"/>
</dbReference>
<evidence type="ECO:0000256" key="2">
    <source>
        <dbReference type="ARBA" id="ARBA00010790"/>
    </source>
</evidence>
<gene>
    <name evidence="9" type="ORF">ACFPIH_48980</name>
</gene>
<evidence type="ECO:0000256" key="3">
    <source>
        <dbReference type="ARBA" id="ARBA00022630"/>
    </source>
</evidence>
<evidence type="ECO:0000256" key="6">
    <source>
        <dbReference type="SAM" id="MobiDB-lite"/>
    </source>
</evidence>
<dbReference type="Gene3D" id="3.50.50.60">
    <property type="entry name" value="FAD/NAD(P)-binding domain"/>
    <property type="match status" value="2"/>
</dbReference>
<protein>
    <submittedName>
        <fullName evidence="9">GMC oxidoreductase</fullName>
    </submittedName>
</protein>
<evidence type="ECO:0000256" key="1">
    <source>
        <dbReference type="ARBA" id="ARBA00001974"/>
    </source>
</evidence>
<dbReference type="InterPro" id="IPR036188">
    <property type="entry name" value="FAD/NAD-bd_sf"/>
</dbReference>
<comment type="cofactor">
    <cofactor evidence="1">
        <name>FAD</name>
        <dbReference type="ChEBI" id="CHEBI:57692"/>
    </cofactor>
</comment>
<comment type="caution">
    <text evidence="9">The sequence shown here is derived from an EMBL/GenBank/DDBJ whole genome shotgun (WGS) entry which is preliminary data.</text>
</comment>
<keyword evidence="10" id="KW-1185">Reference proteome</keyword>